<feature type="non-terminal residue" evidence="3">
    <location>
        <position position="1"/>
    </location>
</feature>
<feature type="region of interest" description="Disordered" evidence="1">
    <location>
        <begin position="271"/>
        <end position="336"/>
    </location>
</feature>
<feature type="compositionally biased region" description="Polar residues" evidence="1">
    <location>
        <begin position="521"/>
        <end position="547"/>
    </location>
</feature>
<dbReference type="AlphaFoldDB" id="A0A8H3U2H1"/>
<evidence type="ECO:0000313" key="4">
    <source>
        <dbReference type="Proteomes" id="UP000433883"/>
    </source>
</evidence>
<feature type="compositionally biased region" description="Polar residues" evidence="1">
    <location>
        <begin position="274"/>
        <end position="310"/>
    </location>
</feature>
<dbReference type="Pfam" id="PF00106">
    <property type="entry name" value="adh_short"/>
    <property type="match status" value="1"/>
</dbReference>
<name>A0A8H3U2H1_VENIN</name>
<evidence type="ECO:0000256" key="2">
    <source>
        <dbReference type="SAM" id="Phobius"/>
    </source>
</evidence>
<feature type="compositionally biased region" description="Gly residues" evidence="1">
    <location>
        <begin position="478"/>
        <end position="490"/>
    </location>
</feature>
<keyword evidence="2" id="KW-0472">Membrane</keyword>
<gene>
    <name evidence="3" type="ORF">BLS_000941</name>
</gene>
<feature type="region of interest" description="Disordered" evidence="1">
    <location>
        <begin position="593"/>
        <end position="654"/>
    </location>
</feature>
<dbReference type="InterPro" id="IPR036291">
    <property type="entry name" value="NAD(P)-bd_dom_sf"/>
</dbReference>
<dbReference type="EMBL" id="WNWQ01001199">
    <property type="protein sequence ID" value="KAE9962015.1"/>
    <property type="molecule type" value="Genomic_DNA"/>
</dbReference>
<protein>
    <submittedName>
        <fullName evidence="3">Uncharacterized protein</fullName>
    </submittedName>
</protein>
<feature type="compositionally biased region" description="Basic and acidic residues" evidence="1">
    <location>
        <begin position="311"/>
        <end position="332"/>
    </location>
</feature>
<sequence>MALEKTTAQLQKVRVTQATKSPKEQSWQSFLTIDVLYSAALKTILHPFVAFMIPMSLRAVTVPYSNISMQISIAYATLLTFWWIMSVFNKRIAFGLPREVDLDEEVIVVTGGSYGLGRLIADFYAMRGAAVAVLDVVKKEDDEMMGIQFYRCDVGDRKQVDAAAAKIRKDCRRSYLACWMQSEVQLLRLQASLADYTAAKAGLVAFHASLKAELGCSAHQGAENIKTVLVTPGQLGTSMFGGLKTPSTFLAPIVEPVELAKEIVKIVDSGWSGEPQSQKMQSSMEPQASSPRTTRPRGNTGFSVTSAQSDRTSRSKELKQRESHDQKNHLSETTKANPNAAMTEMQPMQQQLAESTMVSLRGGQYTDMNGVLITDPDFSNPTRHRGERPLATIRSFEAAIDSEWKRSRGDRPESMMRNGAAYSAPEGYDFSSRRSSAYWGNGHDQVGAGSRFSHVSGSQAGGYYNQRGDRSSFYDNGNGYGNGYGNGNGYGQRPRPNNRQQSESAINRYNNGQGVYPSPYYGQSSATVNTGGSNGSASDQWQQSTDPSSESSSINRDGQHAYAVGAGPRRPIAEEGHYTYNQGNGNNNEYHQGFNGPPVPTKTAVPPRQVIPLGASSGNTETYHAGGSVGGPVGGRPEQEKRKSWLRRTFSKGG</sequence>
<proteinExistence type="predicted"/>
<dbReference type="InterPro" id="IPR018809">
    <property type="entry name" value="DUF2406"/>
</dbReference>
<keyword evidence="2" id="KW-0812">Transmembrane</keyword>
<dbReference type="Proteomes" id="UP000433883">
    <property type="component" value="Unassembled WGS sequence"/>
</dbReference>
<feature type="compositionally biased region" description="Polar residues" evidence="1">
    <location>
        <begin position="495"/>
        <end position="513"/>
    </location>
</feature>
<dbReference type="Gene3D" id="3.40.50.720">
    <property type="entry name" value="NAD(P)-binding Rossmann-like Domain"/>
    <property type="match status" value="2"/>
</dbReference>
<evidence type="ECO:0000313" key="3">
    <source>
        <dbReference type="EMBL" id="KAE9962015.1"/>
    </source>
</evidence>
<keyword evidence="2" id="KW-1133">Transmembrane helix</keyword>
<dbReference type="InterPro" id="IPR002347">
    <property type="entry name" value="SDR_fam"/>
</dbReference>
<dbReference type="Pfam" id="PF10295">
    <property type="entry name" value="DUF2406"/>
    <property type="match status" value="1"/>
</dbReference>
<comment type="caution">
    <text evidence="3">The sequence shown here is derived from an EMBL/GenBank/DDBJ whole genome shotgun (WGS) entry which is preliminary data.</text>
</comment>
<dbReference type="SUPFAM" id="SSF51735">
    <property type="entry name" value="NAD(P)-binding Rossmann-fold domains"/>
    <property type="match status" value="1"/>
</dbReference>
<organism evidence="3 4">
    <name type="scientific">Venturia inaequalis</name>
    <name type="common">Apple scab fungus</name>
    <dbReference type="NCBI Taxonomy" id="5025"/>
    <lineage>
        <taxon>Eukaryota</taxon>
        <taxon>Fungi</taxon>
        <taxon>Dikarya</taxon>
        <taxon>Ascomycota</taxon>
        <taxon>Pezizomycotina</taxon>
        <taxon>Dothideomycetes</taxon>
        <taxon>Pleosporomycetidae</taxon>
        <taxon>Venturiales</taxon>
        <taxon>Venturiaceae</taxon>
        <taxon>Venturia</taxon>
    </lineage>
</organism>
<evidence type="ECO:0000256" key="1">
    <source>
        <dbReference type="SAM" id="MobiDB-lite"/>
    </source>
</evidence>
<dbReference type="PANTHER" id="PTHR28186:SF1">
    <property type="entry name" value="MEIOTICALLY UP-REGULATED GENE 9 PROTEIN"/>
    <property type="match status" value="1"/>
</dbReference>
<feature type="transmembrane region" description="Helical" evidence="2">
    <location>
        <begin position="67"/>
        <end position="88"/>
    </location>
</feature>
<reference evidence="3 4" key="1">
    <citation type="submission" date="2019-11" db="EMBL/GenBank/DDBJ databases">
        <title>Venturia inaequalis Genome Resource.</title>
        <authorList>
            <person name="Lichtner F.J."/>
        </authorList>
    </citation>
    <scope>NUCLEOTIDE SEQUENCE [LARGE SCALE GENOMIC DNA]</scope>
    <source>
        <strain evidence="3">Bline_iso_100314</strain>
    </source>
</reference>
<feature type="compositionally biased region" description="Basic residues" evidence="1">
    <location>
        <begin position="644"/>
        <end position="654"/>
    </location>
</feature>
<accession>A0A8H3U2H1</accession>
<dbReference type="PRINTS" id="PR00081">
    <property type="entry name" value="GDHRDH"/>
</dbReference>
<feature type="region of interest" description="Disordered" evidence="1">
    <location>
        <begin position="463"/>
        <end position="556"/>
    </location>
</feature>
<dbReference type="PANTHER" id="PTHR28186">
    <property type="entry name" value="MEIOTICALLY UP-REGULATED GENE 9 PROTEIN"/>
    <property type="match status" value="1"/>
</dbReference>